<dbReference type="Gene3D" id="1.10.8.50">
    <property type="match status" value="1"/>
</dbReference>
<evidence type="ECO:0000256" key="4">
    <source>
        <dbReference type="ARBA" id="ARBA00022723"/>
    </source>
</evidence>
<evidence type="ECO:0000256" key="11">
    <source>
        <dbReference type="ARBA" id="ARBA00023239"/>
    </source>
</evidence>
<keyword evidence="10" id="KW-0234">DNA repair</keyword>
<dbReference type="SMART" id="SM00898">
    <property type="entry name" value="Fapy_DNA_glyco"/>
    <property type="match status" value="1"/>
</dbReference>
<dbReference type="InterPro" id="IPR012319">
    <property type="entry name" value="FPG_cat"/>
</dbReference>
<proteinExistence type="inferred from homology"/>
<dbReference type="Pfam" id="PF01149">
    <property type="entry name" value="Fapy_DNA_glyco"/>
    <property type="match status" value="1"/>
</dbReference>
<dbReference type="Gene3D" id="3.20.190.10">
    <property type="entry name" value="MutM-like, N-terminal"/>
    <property type="match status" value="1"/>
</dbReference>
<evidence type="ECO:0000256" key="14">
    <source>
        <dbReference type="ARBA" id="ARBA00044632"/>
    </source>
</evidence>
<keyword evidence="7" id="KW-0378">Hydrolase</keyword>
<keyword evidence="13" id="KW-0326">Glycosidase</keyword>
<evidence type="ECO:0000256" key="7">
    <source>
        <dbReference type="ARBA" id="ARBA00022801"/>
    </source>
</evidence>
<dbReference type="SUPFAM" id="SSF57716">
    <property type="entry name" value="Glucocorticoid receptor-like (DNA-binding domain)"/>
    <property type="match status" value="1"/>
</dbReference>
<dbReference type="GO" id="GO:0008270">
    <property type="term" value="F:zinc ion binding"/>
    <property type="evidence" value="ECO:0007669"/>
    <property type="project" value="UniProtKB-KW"/>
</dbReference>
<evidence type="ECO:0000256" key="10">
    <source>
        <dbReference type="ARBA" id="ARBA00023204"/>
    </source>
</evidence>
<keyword evidence="9" id="KW-0238">DNA-binding</keyword>
<dbReference type="InterPro" id="IPR010979">
    <property type="entry name" value="Ribosomal_uS13-like_H2TH"/>
</dbReference>
<keyword evidence="8" id="KW-0862">Zinc</keyword>
<evidence type="ECO:0000259" key="17">
    <source>
        <dbReference type="PROSITE" id="PS51066"/>
    </source>
</evidence>
<feature type="region of interest" description="Disordered" evidence="16">
    <location>
        <begin position="278"/>
        <end position="316"/>
    </location>
</feature>
<dbReference type="EMBL" id="SHKY01000001">
    <property type="protein sequence ID" value="RZU50002.1"/>
    <property type="molecule type" value="Genomic_DNA"/>
</dbReference>
<comment type="caution">
    <text evidence="19">The sequence shown here is derived from an EMBL/GenBank/DDBJ whole genome shotgun (WGS) entry which is preliminary data.</text>
</comment>
<comment type="catalytic activity">
    <reaction evidence="14">
        <text>2'-deoxyribonucleotide-(2'-deoxyribose 5'-phosphate)-2'-deoxyribonucleotide-DNA = a 3'-end 2'-deoxyribonucleotide-(2,3-dehydro-2,3-deoxyribose 5'-phosphate)-DNA + a 5'-end 5'-phospho-2'-deoxyribonucleoside-DNA + H(+)</text>
        <dbReference type="Rhea" id="RHEA:66592"/>
        <dbReference type="Rhea" id="RHEA-COMP:13180"/>
        <dbReference type="Rhea" id="RHEA-COMP:16897"/>
        <dbReference type="Rhea" id="RHEA-COMP:17067"/>
        <dbReference type="ChEBI" id="CHEBI:15378"/>
        <dbReference type="ChEBI" id="CHEBI:136412"/>
        <dbReference type="ChEBI" id="CHEBI:157695"/>
        <dbReference type="ChEBI" id="CHEBI:167181"/>
        <dbReference type="EC" id="4.2.99.18"/>
    </reaction>
</comment>
<dbReference type="GO" id="GO:0000703">
    <property type="term" value="F:oxidized pyrimidine nucleobase lesion DNA N-glycosylase activity"/>
    <property type="evidence" value="ECO:0007669"/>
    <property type="project" value="TreeGrafter"/>
</dbReference>
<keyword evidence="20" id="KW-1185">Reference proteome</keyword>
<dbReference type="PANTHER" id="PTHR42697">
    <property type="entry name" value="ENDONUCLEASE 8"/>
    <property type="match status" value="1"/>
</dbReference>
<evidence type="ECO:0000256" key="15">
    <source>
        <dbReference type="PROSITE-ProRule" id="PRU00391"/>
    </source>
</evidence>
<dbReference type="CDD" id="cd08970">
    <property type="entry name" value="AcNei1_N"/>
    <property type="match status" value="1"/>
</dbReference>
<evidence type="ECO:0000256" key="9">
    <source>
        <dbReference type="ARBA" id="ARBA00023125"/>
    </source>
</evidence>
<evidence type="ECO:0000256" key="5">
    <source>
        <dbReference type="ARBA" id="ARBA00022763"/>
    </source>
</evidence>
<dbReference type="AlphaFoldDB" id="A0A4Q7ZGS8"/>
<evidence type="ECO:0000259" key="18">
    <source>
        <dbReference type="PROSITE" id="PS51068"/>
    </source>
</evidence>
<evidence type="ECO:0000256" key="13">
    <source>
        <dbReference type="ARBA" id="ARBA00023295"/>
    </source>
</evidence>
<feature type="domain" description="FPG-type" evidence="17">
    <location>
        <begin position="242"/>
        <end position="276"/>
    </location>
</feature>
<evidence type="ECO:0000256" key="6">
    <source>
        <dbReference type="ARBA" id="ARBA00022771"/>
    </source>
</evidence>
<dbReference type="PROSITE" id="PS51066">
    <property type="entry name" value="ZF_FPG_2"/>
    <property type="match status" value="1"/>
</dbReference>
<protein>
    <recommendedName>
        <fullName evidence="3">DNA-(apurinic or apyrimidinic site) lyase</fullName>
        <ecNumber evidence="3">4.2.99.18</ecNumber>
    </recommendedName>
</protein>
<keyword evidence="12" id="KW-0511">Multifunctional enzyme</keyword>
<evidence type="ECO:0000313" key="19">
    <source>
        <dbReference type="EMBL" id="RZU50002.1"/>
    </source>
</evidence>
<accession>A0A4Q7ZGS8</accession>
<dbReference type="InterPro" id="IPR015886">
    <property type="entry name" value="H2TH_FPG"/>
</dbReference>
<evidence type="ECO:0000256" key="2">
    <source>
        <dbReference type="ARBA" id="ARBA00009409"/>
    </source>
</evidence>
<evidence type="ECO:0000256" key="12">
    <source>
        <dbReference type="ARBA" id="ARBA00023268"/>
    </source>
</evidence>
<reference evidence="19 20" key="1">
    <citation type="submission" date="2019-02" db="EMBL/GenBank/DDBJ databases">
        <title>Sequencing the genomes of 1000 actinobacteria strains.</title>
        <authorList>
            <person name="Klenk H.-P."/>
        </authorList>
    </citation>
    <scope>NUCLEOTIDE SEQUENCE [LARGE SCALE GENOMIC DNA]</scope>
    <source>
        <strain evidence="19 20">DSM 45162</strain>
    </source>
</reference>
<organism evidence="19 20">
    <name type="scientific">Krasilnikovia cinnamomea</name>
    <dbReference type="NCBI Taxonomy" id="349313"/>
    <lineage>
        <taxon>Bacteria</taxon>
        <taxon>Bacillati</taxon>
        <taxon>Actinomycetota</taxon>
        <taxon>Actinomycetes</taxon>
        <taxon>Micromonosporales</taxon>
        <taxon>Micromonosporaceae</taxon>
        <taxon>Krasilnikovia</taxon>
    </lineage>
</organism>
<keyword evidence="19" id="KW-0255">Endonuclease</keyword>
<name>A0A4Q7ZGS8_9ACTN</name>
<evidence type="ECO:0000256" key="8">
    <source>
        <dbReference type="ARBA" id="ARBA00022833"/>
    </source>
</evidence>
<dbReference type="Pfam" id="PF06827">
    <property type="entry name" value="zf-FPG_IleRS"/>
    <property type="match status" value="1"/>
</dbReference>
<dbReference type="PROSITE" id="PS51068">
    <property type="entry name" value="FPG_CAT"/>
    <property type="match status" value="1"/>
</dbReference>
<dbReference type="InterPro" id="IPR010663">
    <property type="entry name" value="Znf_FPG/IleRS"/>
</dbReference>
<dbReference type="GO" id="GO:0003684">
    <property type="term" value="F:damaged DNA binding"/>
    <property type="evidence" value="ECO:0007669"/>
    <property type="project" value="InterPro"/>
</dbReference>
<comment type="cofactor">
    <cofactor evidence="1">
        <name>Zn(2+)</name>
        <dbReference type="ChEBI" id="CHEBI:29105"/>
    </cofactor>
</comment>
<dbReference type="PANTHER" id="PTHR42697:SF3">
    <property type="entry name" value="ENDONUCLEASE 8 1"/>
    <property type="match status" value="1"/>
</dbReference>
<comment type="similarity">
    <text evidence="2">Belongs to the FPG family.</text>
</comment>
<evidence type="ECO:0000256" key="3">
    <source>
        <dbReference type="ARBA" id="ARBA00012720"/>
    </source>
</evidence>
<dbReference type="InterPro" id="IPR035937">
    <property type="entry name" value="FPG_N"/>
</dbReference>
<keyword evidence="11" id="KW-0456">Lyase</keyword>
<dbReference type="GO" id="GO:0140078">
    <property type="term" value="F:class I DNA-(apurinic or apyrimidinic site) endonuclease activity"/>
    <property type="evidence" value="ECO:0007669"/>
    <property type="project" value="UniProtKB-EC"/>
</dbReference>
<keyword evidence="5" id="KW-0227">DNA damage</keyword>
<dbReference type="Proteomes" id="UP000292564">
    <property type="component" value="Unassembled WGS sequence"/>
</dbReference>
<dbReference type="PROSITE" id="PS01242">
    <property type="entry name" value="ZF_FPG_1"/>
    <property type="match status" value="1"/>
</dbReference>
<dbReference type="SUPFAM" id="SSF81624">
    <property type="entry name" value="N-terminal domain of MutM-like DNA repair proteins"/>
    <property type="match status" value="1"/>
</dbReference>
<feature type="compositionally biased region" description="Low complexity" evidence="16">
    <location>
        <begin position="293"/>
        <end position="302"/>
    </location>
</feature>
<keyword evidence="19" id="KW-0540">Nuclease</keyword>
<dbReference type="SUPFAM" id="SSF46946">
    <property type="entry name" value="S13-like H2TH domain"/>
    <property type="match status" value="1"/>
</dbReference>
<dbReference type="EC" id="4.2.99.18" evidence="3"/>
<evidence type="ECO:0000256" key="1">
    <source>
        <dbReference type="ARBA" id="ARBA00001947"/>
    </source>
</evidence>
<dbReference type="Pfam" id="PF06831">
    <property type="entry name" value="H2TH"/>
    <property type="match status" value="1"/>
</dbReference>
<feature type="domain" description="Formamidopyrimidine-DNA glycosylase catalytic" evidence="18">
    <location>
        <begin position="10"/>
        <end position="82"/>
    </location>
</feature>
<dbReference type="InterPro" id="IPR015887">
    <property type="entry name" value="DNA_glyclase_Znf_dom_DNA_BS"/>
</dbReference>
<evidence type="ECO:0000256" key="16">
    <source>
        <dbReference type="SAM" id="MobiDB-lite"/>
    </source>
</evidence>
<dbReference type="InterPro" id="IPR000214">
    <property type="entry name" value="Znf_DNA_glyclase/AP_lyase"/>
</dbReference>
<sequence>MRWVPWLLVPEGHTIHRLAAHHRELFAGRAVTVESPQGRFTAGAALLTGRTVVDAEAYGKHLLHHYADDRSLHVHLGLYGRFSDGEPPAPPPVGQVRMRMTTATHWLDLRGPTACEVLDPGQVAALRARLGQDPLRADADPDAAYARVRASTKPIFALLLDQAIVAGCGLIYANEVLFRAGLSPTTPGIGVDAATWAALWADLCGLMAEGVARGRIDTVHTAHTPEAMRRPPRVDRHGGEVYVYRRPGQPCLVCGTEVARGPLAGRNLYWCPTCQPEATAGPGARPVRRPAARRPGAQTTAPVRPGRTASESAQAG</sequence>
<gene>
    <name evidence="19" type="ORF">EV385_1761</name>
</gene>
<dbReference type="GO" id="GO:0006284">
    <property type="term" value="P:base-excision repair"/>
    <property type="evidence" value="ECO:0007669"/>
    <property type="project" value="InterPro"/>
</dbReference>
<keyword evidence="6 15" id="KW-0863">Zinc-finger</keyword>
<evidence type="ECO:0000313" key="20">
    <source>
        <dbReference type="Proteomes" id="UP000292564"/>
    </source>
</evidence>
<dbReference type="SMART" id="SM01232">
    <property type="entry name" value="H2TH"/>
    <property type="match status" value="1"/>
</dbReference>
<keyword evidence="4" id="KW-0479">Metal-binding</keyword>